<dbReference type="InterPro" id="IPR005471">
    <property type="entry name" value="Tscrpt_reg_IclR_N"/>
</dbReference>
<gene>
    <name evidence="6" type="ORF">ABC974_16995</name>
</gene>
<dbReference type="EMBL" id="JBDIME010000016">
    <property type="protein sequence ID" value="MEN2791335.1"/>
    <property type="molecule type" value="Genomic_DNA"/>
</dbReference>
<dbReference type="InterPro" id="IPR036390">
    <property type="entry name" value="WH_DNA-bd_sf"/>
</dbReference>
<dbReference type="SUPFAM" id="SSF55781">
    <property type="entry name" value="GAF domain-like"/>
    <property type="match status" value="1"/>
</dbReference>
<evidence type="ECO:0000256" key="1">
    <source>
        <dbReference type="ARBA" id="ARBA00023015"/>
    </source>
</evidence>
<evidence type="ECO:0000313" key="6">
    <source>
        <dbReference type="EMBL" id="MEN2791335.1"/>
    </source>
</evidence>
<dbReference type="PROSITE" id="PS51078">
    <property type="entry name" value="ICLR_ED"/>
    <property type="match status" value="1"/>
</dbReference>
<keyword evidence="7" id="KW-1185">Reference proteome</keyword>
<comment type="caution">
    <text evidence="6">The sequence shown here is derived from an EMBL/GenBank/DDBJ whole genome shotgun (WGS) entry which is preliminary data.</text>
</comment>
<dbReference type="PANTHER" id="PTHR30136">
    <property type="entry name" value="HELIX-TURN-HELIX TRANSCRIPTIONAL REGULATOR, ICLR FAMILY"/>
    <property type="match status" value="1"/>
</dbReference>
<dbReference type="InterPro" id="IPR014757">
    <property type="entry name" value="Tscrpt_reg_IclR_C"/>
</dbReference>
<evidence type="ECO:0000256" key="2">
    <source>
        <dbReference type="ARBA" id="ARBA00023125"/>
    </source>
</evidence>
<dbReference type="PANTHER" id="PTHR30136:SF24">
    <property type="entry name" value="HTH-TYPE TRANSCRIPTIONAL REPRESSOR ALLR"/>
    <property type="match status" value="1"/>
</dbReference>
<protein>
    <submittedName>
        <fullName evidence="6">IclR family transcriptional regulator</fullName>
    </submittedName>
</protein>
<evidence type="ECO:0000313" key="7">
    <source>
        <dbReference type="Proteomes" id="UP001419910"/>
    </source>
</evidence>
<dbReference type="InterPro" id="IPR036388">
    <property type="entry name" value="WH-like_DNA-bd_sf"/>
</dbReference>
<dbReference type="RefSeq" id="WP_343892411.1">
    <property type="nucleotide sequence ID" value="NZ_BAAAEH010000059.1"/>
</dbReference>
<organism evidence="6 7">
    <name type="scientific">Sphingomonas oligophenolica</name>
    <dbReference type="NCBI Taxonomy" id="301154"/>
    <lineage>
        <taxon>Bacteria</taxon>
        <taxon>Pseudomonadati</taxon>
        <taxon>Pseudomonadota</taxon>
        <taxon>Alphaproteobacteria</taxon>
        <taxon>Sphingomonadales</taxon>
        <taxon>Sphingomonadaceae</taxon>
        <taxon>Sphingomonas</taxon>
    </lineage>
</organism>
<evidence type="ECO:0000256" key="3">
    <source>
        <dbReference type="ARBA" id="ARBA00023163"/>
    </source>
</evidence>
<dbReference type="Gene3D" id="3.30.450.40">
    <property type="match status" value="1"/>
</dbReference>
<dbReference type="PROSITE" id="PS51077">
    <property type="entry name" value="HTH_ICLR"/>
    <property type="match status" value="1"/>
</dbReference>
<proteinExistence type="predicted"/>
<name>A0ABU9Y6A3_9SPHN</name>
<dbReference type="InterPro" id="IPR050707">
    <property type="entry name" value="HTH_MetabolicPath_Reg"/>
</dbReference>
<feature type="domain" description="IclR-ED" evidence="5">
    <location>
        <begin position="60"/>
        <end position="241"/>
    </location>
</feature>
<dbReference type="InterPro" id="IPR029016">
    <property type="entry name" value="GAF-like_dom_sf"/>
</dbReference>
<keyword evidence="1" id="KW-0805">Transcription regulation</keyword>
<keyword evidence="2" id="KW-0238">DNA-binding</keyword>
<dbReference type="SMART" id="SM00346">
    <property type="entry name" value="HTH_ICLR"/>
    <property type="match status" value="1"/>
</dbReference>
<reference evidence="6 7" key="1">
    <citation type="submission" date="2024-05" db="EMBL/GenBank/DDBJ databases">
        <authorList>
            <person name="Liu Q."/>
            <person name="Xin Y.-H."/>
        </authorList>
    </citation>
    <scope>NUCLEOTIDE SEQUENCE [LARGE SCALE GENOMIC DNA]</scope>
    <source>
        <strain evidence="6 7">CGMCC 1.10181</strain>
    </source>
</reference>
<dbReference type="Gene3D" id="1.10.10.10">
    <property type="entry name" value="Winged helix-like DNA-binding domain superfamily/Winged helix DNA-binding domain"/>
    <property type="match status" value="1"/>
</dbReference>
<accession>A0ABU9Y6A3</accession>
<dbReference type="Pfam" id="PF09339">
    <property type="entry name" value="HTH_IclR"/>
    <property type="match status" value="1"/>
</dbReference>
<dbReference type="Proteomes" id="UP001419910">
    <property type="component" value="Unassembled WGS sequence"/>
</dbReference>
<evidence type="ECO:0000259" key="4">
    <source>
        <dbReference type="PROSITE" id="PS51077"/>
    </source>
</evidence>
<dbReference type="Pfam" id="PF01614">
    <property type="entry name" value="IclR_C"/>
    <property type="match status" value="1"/>
</dbReference>
<feature type="domain" description="HTH iclR-type" evidence="4">
    <location>
        <begin position="1"/>
        <end position="59"/>
    </location>
</feature>
<sequence>MQALAVLRYLGNLDRPQGVTAISRALDISPSSCFNIVRTLVAEGMLDFDQADKSYALGAGTVELAQRGLAQSGMLTRLRQDLFRLATDYQMTTSLFRVSHGERLTAIATAESGADTQIQIMVGHRAPILAGATGRCVAAFGSFSEAELERRFADLRWHAAPRFADFMAELEQVRRDGYAIDQSQFLAGVTSAAAPIFDRTGAVAYCVAGTMFTGQHGVPTLRKIGEDIRATALRASSSKPG</sequence>
<dbReference type="SUPFAM" id="SSF46785">
    <property type="entry name" value="Winged helix' DNA-binding domain"/>
    <property type="match status" value="1"/>
</dbReference>
<keyword evidence="3" id="KW-0804">Transcription</keyword>
<evidence type="ECO:0000259" key="5">
    <source>
        <dbReference type="PROSITE" id="PS51078"/>
    </source>
</evidence>